<feature type="transmembrane region" description="Helical" evidence="2">
    <location>
        <begin position="364"/>
        <end position="386"/>
    </location>
</feature>
<evidence type="ECO:0008006" key="6">
    <source>
        <dbReference type="Google" id="ProtNLM"/>
    </source>
</evidence>
<evidence type="ECO:0000256" key="3">
    <source>
        <dbReference type="SAM" id="SignalP"/>
    </source>
</evidence>
<comment type="caution">
    <text evidence="4">The sequence shown here is derived from an EMBL/GenBank/DDBJ whole genome shotgun (WGS) entry which is preliminary data.</text>
</comment>
<sequence>MSRPARQPRRPRTWVRRAVVAVCSLAVGAGALAGSAGVAGAQVAVPPPPTASTPRPPAPDAAPVAPAAPQAGPSPGLPSTPPPVTPRPTSVATAPEPTPEPSASAGSGEVPPPPSAELTPAAPEDPTEDPAEGRPPPTPAAPRPGAPPDPNAPGGGWVSDLLSFGWLDIPERILRAINGWFAGLVTAALEPVVRLLGQTVLSTPEVTEQPRVRELWKGSVLIANAVMLLVLMAGGVAAMGYDTVQTRATAKEMLPRMILGFGAANLSLPLMGWAITGANALSQAFTNMGDLDSSGAFSVLLTVLAAGALSNIFLILLGIGVVGLMVALIIGWIIRVAALMGLAVAGPLMLLCHGLPWTEGIANLYWRALGGCLAVQVGQSVLLTLGVRVLLATDDGAYHPIPTSDTLANLLTATALFYIAVRLQSMASRHLMGGGRSTVVSLVKYRLLRTGLHRLGIPL</sequence>
<dbReference type="PROSITE" id="PS51318">
    <property type="entry name" value="TAT"/>
    <property type="match status" value="1"/>
</dbReference>
<protein>
    <recommendedName>
        <fullName evidence="6">TrbL/VirB6 plasmid conjugal transfer protein</fullName>
    </recommendedName>
</protein>
<evidence type="ECO:0000256" key="1">
    <source>
        <dbReference type="SAM" id="MobiDB-lite"/>
    </source>
</evidence>
<feature type="compositionally biased region" description="Low complexity" evidence="1">
    <location>
        <begin position="87"/>
        <end position="108"/>
    </location>
</feature>
<keyword evidence="2" id="KW-0472">Membrane</keyword>
<feature type="region of interest" description="Disordered" evidence="1">
    <location>
        <begin position="35"/>
        <end position="154"/>
    </location>
</feature>
<reference evidence="5" key="1">
    <citation type="submission" date="2016-07" db="EMBL/GenBank/DDBJ databases">
        <title>Sequence Frankia sp. strain CcI1.17.</title>
        <authorList>
            <person name="Ghodhbane-Gtari F."/>
            <person name="Swanson E."/>
            <person name="Gueddou A."/>
            <person name="Morris K."/>
            <person name="Hezbri K."/>
            <person name="Ktari A."/>
            <person name="Nouioui I."/>
            <person name="Abebe-Akele F."/>
            <person name="Simpson S."/>
            <person name="Thomas K."/>
            <person name="Gtari M."/>
            <person name="Tisa L.S."/>
            <person name="Hurst S."/>
        </authorList>
    </citation>
    <scope>NUCLEOTIDE SEQUENCE [LARGE SCALE GENOMIC DNA]</scope>
    <source>
        <strain evidence="5">Cc1.17</strain>
    </source>
</reference>
<evidence type="ECO:0000313" key="4">
    <source>
        <dbReference type="EMBL" id="OHV31638.1"/>
    </source>
</evidence>
<proteinExistence type="predicted"/>
<dbReference type="EMBL" id="MBLM01000143">
    <property type="protein sequence ID" value="OHV31638.1"/>
    <property type="molecule type" value="Genomic_DNA"/>
</dbReference>
<keyword evidence="2" id="KW-0812">Transmembrane</keyword>
<feature type="transmembrane region" description="Helical" evidence="2">
    <location>
        <begin position="325"/>
        <end position="352"/>
    </location>
</feature>
<keyword evidence="3" id="KW-0732">Signal</keyword>
<dbReference type="Proteomes" id="UP000179627">
    <property type="component" value="Unassembled WGS sequence"/>
</dbReference>
<feature type="transmembrane region" description="Helical" evidence="2">
    <location>
        <begin position="218"/>
        <end position="241"/>
    </location>
</feature>
<keyword evidence="5" id="KW-1185">Reference proteome</keyword>
<dbReference type="AlphaFoldDB" id="A0A1S1Q9V6"/>
<dbReference type="OrthoDB" id="3417255at2"/>
<feature type="signal peptide" evidence="3">
    <location>
        <begin position="1"/>
        <end position="33"/>
    </location>
</feature>
<dbReference type="InterPro" id="IPR045782">
    <property type="entry name" value="TrbL_3"/>
</dbReference>
<feature type="transmembrane region" description="Helical" evidence="2">
    <location>
        <begin position="253"/>
        <end position="275"/>
    </location>
</feature>
<evidence type="ECO:0000313" key="5">
    <source>
        <dbReference type="Proteomes" id="UP000179627"/>
    </source>
</evidence>
<feature type="compositionally biased region" description="Low complexity" evidence="1">
    <location>
        <begin position="35"/>
        <end position="44"/>
    </location>
</feature>
<dbReference type="Pfam" id="PF19590">
    <property type="entry name" value="TrbL_3"/>
    <property type="match status" value="1"/>
</dbReference>
<organism evidence="4 5">
    <name type="scientific">Parafrankia colletiae</name>
    <dbReference type="NCBI Taxonomy" id="573497"/>
    <lineage>
        <taxon>Bacteria</taxon>
        <taxon>Bacillati</taxon>
        <taxon>Actinomycetota</taxon>
        <taxon>Actinomycetes</taxon>
        <taxon>Frankiales</taxon>
        <taxon>Frankiaceae</taxon>
        <taxon>Parafrankia</taxon>
    </lineage>
</organism>
<feature type="compositionally biased region" description="Pro residues" evidence="1">
    <location>
        <begin position="45"/>
        <end position="60"/>
    </location>
</feature>
<feature type="compositionally biased region" description="Pro residues" evidence="1">
    <location>
        <begin position="133"/>
        <end position="151"/>
    </location>
</feature>
<dbReference type="InterPro" id="IPR006311">
    <property type="entry name" value="TAT_signal"/>
</dbReference>
<accession>A0A1S1Q9V6</accession>
<evidence type="ECO:0000256" key="2">
    <source>
        <dbReference type="SAM" id="Phobius"/>
    </source>
</evidence>
<feature type="transmembrane region" description="Helical" evidence="2">
    <location>
        <begin position="296"/>
        <end position="319"/>
    </location>
</feature>
<feature type="compositionally biased region" description="Low complexity" evidence="1">
    <location>
        <begin position="61"/>
        <end position="74"/>
    </location>
</feature>
<keyword evidence="2" id="KW-1133">Transmembrane helix</keyword>
<feature type="chain" id="PRO_5039452898" description="TrbL/VirB6 plasmid conjugal transfer protein" evidence="3">
    <location>
        <begin position="34"/>
        <end position="459"/>
    </location>
</feature>
<name>A0A1S1Q9V6_9ACTN</name>
<gene>
    <name evidence="4" type="ORF">CC117_25840</name>
</gene>
<feature type="compositionally biased region" description="Pro residues" evidence="1">
    <location>
        <begin position="75"/>
        <end position="86"/>
    </location>
</feature>
<feature type="transmembrane region" description="Helical" evidence="2">
    <location>
        <begin position="406"/>
        <end position="423"/>
    </location>
</feature>